<keyword evidence="1" id="KW-1133">Transmembrane helix</keyword>
<dbReference type="KEGG" id="mro:MROS_2661"/>
<keyword evidence="1" id="KW-0812">Transmembrane</keyword>
<feature type="transmembrane region" description="Helical" evidence="1">
    <location>
        <begin position="6"/>
        <end position="24"/>
    </location>
</feature>
<protein>
    <submittedName>
        <fullName evidence="2">Uncharacterized protein</fullName>
    </submittedName>
</protein>
<dbReference type="STRING" id="1191523.MROS_2661"/>
<dbReference type="HOGENOM" id="CLU_3201846_0_0_10"/>
<evidence type="ECO:0000313" key="2">
    <source>
        <dbReference type="EMBL" id="AFN75891.1"/>
    </source>
</evidence>
<dbReference type="RefSeq" id="WP_014857321.1">
    <property type="nucleotide sequence ID" value="NC_018178.1"/>
</dbReference>
<gene>
    <name evidence="2" type="ordered locus">MROS_2661</name>
</gene>
<proteinExistence type="predicted"/>
<accession>I7A7P8</accession>
<organism evidence="2 3">
    <name type="scientific">Melioribacter roseus (strain DSM 23840 / JCM 17771 / VKM B-2668 / P3M-2)</name>
    <dbReference type="NCBI Taxonomy" id="1191523"/>
    <lineage>
        <taxon>Bacteria</taxon>
        <taxon>Pseudomonadati</taxon>
        <taxon>Ignavibacteriota</taxon>
        <taxon>Ignavibacteria</taxon>
        <taxon>Ignavibacteriales</taxon>
        <taxon>Melioribacteraceae</taxon>
        <taxon>Melioribacter</taxon>
    </lineage>
</organism>
<dbReference type="AlphaFoldDB" id="I7A7P8"/>
<dbReference type="Proteomes" id="UP000009011">
    <property type="component" value="Chromosome"/>
</dbReference>
<sequence length="45" mass="5283">MLLYAIIGYFILFALFIILSFKYAPFGYEDKSGFHYIKKQNKKAA</sequence>
<reference evidence="2 3" key="1">
    <citation type="journal article" date="2013" name="PLoS ONE">
        <title>Genomic analysis of Melioribacter roseus, facultatively anaerobic organotrophic bacterium representing a novel deep lineage within Bacteriodetes/Chlorobi group.</title>
        <authorList>
            <person name="Kadnikov V.V."/>
            <person name="Mardanov A.V."/>
            <person name="Podosokorskaya O.A."/>
            <person name="Gavrilov S.N."/>
            <person name="Kublanov I.V."/>
            <person name="Beletsky A.V."/>
            <person name="Bonch-Osmolovskaya E.A."/>
            <person name="Ravin N.V."/>
        </authorList>
    </citation>
    <scope>NUCLEOTIDE SEQUENCE [LARGE SCALE GENOMIC DNA]</scope>
    <source>
        <strain evidence="3">JCM 17771 / P3M-2</strain>
    </source>
</reference>
<keyword evidence="1" id="KW-0472">Membrane</keyword>
<evidence type="ECO:0000313" key="3">
    <source>
        <dbReference type="Proteomes" id="UP000009011"/>
    </source>
</evidence>
<name>I7A7P8_MELRP</name>
<keyword evidence="3" id="KW-1185">Reference proteome</keyword>
<dbReference type="EMBL" id="CP003557">
    <property type="protein sequence ID" value="AFN75891.1"/>
    <property type="molecule type" value="Genomic_DNA"/>
</dbReference>
<evidence type="ECO:0000256" key="1">
    <source>
        <dbReference type="SAM" id="Phobius"/>
    </source>
</evidence>